<dbReference type="EMBL" id="CM042883">
    <property type="protein sequence ID" value="KAI4376853.1"/>
    <property type="molecule type" value="Genomic_DNA"/>
</dbReference>
<keyword evidence="2" id="KW-1185">Reference proteome</keyword>
<sequence length="201" mass="22046">MPSLAAAFSASPLLARPCSSASPFPQLTFLPPSLSFRFSSSFGQGLSASFPGLVFSQSRPARFGVFSRAATGKSLHDYTVKDIDGKDVSLDKFKGKILLIVNVASKCGLTQSNYSELTHLYEKYKPQGFEILAFPCNQFGGQEPGSNTQIKDFACTRFKASSLSLIKWMLMDQIQLLVVERYPPTTSPFQIENDVKRLLAA</sequence>
<gene>
    <name evidence="1" type="ORF">MLD38_014566</name>
</gene>
<reference evidence="2" key="1">
    <citation type="journal article" date="2023" name="Front. Plant Sci.">
        <title>Chromosomal-level genome assembly of Melastoma candidum provides insights into trichome evolution.</title>
        <authorList>
            <person name="Zhong Y."/>
            <person name="Wu W."/>
            <person name="Sun C."/>
            <person name="Zou P."/>
            <person name="Liu Y."/>
            <person name="Dai S."/>
            <person name="Zhou R."/>
        </authorList>
    </citation>
    <scope>NUCLEOTIDE SEQUENCE [LARGE SCALE GENOMIC DNA]</scope>
</reference>
<name>A0ACB9RED1_9MYRT</name>
<evidence type="ECO:0000313" key="1">
    <source>
        <dbReference type="EMBL" id="KAI4376853.1"/>
    </source>
</evidence>
<organism evidence="1 2">
    <name type="scientific">Melastoma candidum</name>
    <dbReference type="NCBI Taxonomy" id="119954"/>
    <lineage>
        <taxon>Eukaryota</taxon>
        <taxon>Viridiplantae</taxon>
        <taxon>Streptophyta</taxon>
        <taxon>Embryophyta</taxon>
        <taxon>Tracheophyta</taxon>
        <taxon>Spermatophyta</taxon>
        <taxon>Magnoliopsida</taxon>
        <taxon>eudicotyledons</taxon>
        <taxon>Gunneridae</taxon>
        <taxon>Pentapetalae</taxon>
        <taxon>rosids</taxon>
        <taxon>malvids</taxon>
        <taxon>Myrtales</taxon>
        <taxon>Melastomataceae</taxon>
        <taxon>Melastomatoideae</taxon>
        <taxon>Melastomateae</taxon>
        <taxon>Melastoma</taxon>
    </lineage>
</organism>
<dbReference type="Proteomes" id="UP001057402">
    <property type="component" value="Chromosome 4"/>
</dbReference>
<protein>
    <submittedName>
        <fullName evidence="1">Uncharacterized protein</fullName>
    </submittedName>
</protein>
<evidence type="ECO:0000313" key="2">
    <source>
        <dbReference type="Proteomes" id="UP001057402"/>
    </source>
</evidence>
<comment type="caution">
    <text evidence="1">The sequence shown here is derived from an EMBL/GenBank/DDBJ whole genome shotgun (WGS) entry which is preliminary data.</text>
</comment>
<accession>A0ACB9RED1</accession>
<proteinExistence type="predicted"/>